<name>A0ABS8WBB0_9GAMM</name>
<dbReference type="Proteomes" id="UP001201273">
    <property type="component" value="Unassembled WGS sequence"/>
</dbReference>
<organism evidence="1 2">
    <name type="scientific">Motilimonas cestriensis</name>
    <dbReference type="NCBI Taxonomy" id="2742685"/>
    <lineage>
        <taxon>Bacteria</taxon>
        <taxon>Pseudomonadati</taxon>
        <taxon>Pseudomonadota</taxon>
        <taxon>Gammaproteobacteria</taxon>
        <taxon>Alteromonadales</taxon>
        <taxon>Alteromonadales genera incertae sedis</taxon>
        <taxon>Motilimonas</taxon>
    </lineage>
</organism>
<proteinExistence type="predicted"/>
<evidence type="ECO:0000313" key="2">
    <source>
        <dbReference type="Proteomes" id="UP001201273"/>
    </source>
</evidence>
<sequence length="253" mass="28127">MLTWLKNLMRPAELISAEQQQWLEQGMAQFNRVMALHQFSPRLITPTIKDFPSKADSPEGIALATLQQIKQYMGLEQQSFTIKSPNQFNVSLPAHLLQPMVLNQKQNALSQPVYIDYHPAHLNNPNALVSVMAIQLSHWLLQPSELDAIGGEQMRPQAAELLSIALGAGIMVANSAFTFRGGGCGSCHNTKLGRQAMLSEAETCYAIALFCQSHDLDYKKALPHLKPHLRSMVKMANKQLTKKAATHFKAITQ</sequence>
<dbReference type="EMBL" id="JAIMJA010000018">
    <property type="protein sequence ID" value="MCE2596311.1"/>
    <property type="molecule type" value="Genomic_DNA"/>
</dbReference>
<accession>A0ABS8WBB0</accession>
<protein>
    <submittedName>
        <fullName evidence="1">Uncharacterized protein</fullName>
    </submittedName>
</protein>
<keyword evidence="2" id="KW-1185">Reference proteome</keyword>
<gene>
    <name evidence="1" type="ORF">K6Y31_16035</name>
</gene>
<evidence type="ECO:0000313" key="1">
    <source>
        <dbReference type="EMBL" id="MCE2596311.1"/>
    </source>
</evidence>
<comment type="caution">
    <text evidence="1">The sequence shown here is derived from an EMBL/GenBank/DDBJ whole genome shotgun (WGS) entry which is preliminary data.</text>
</comment>
<dbReference type="RefSeq" id="WP_233053955.1">
    <property type="nucleotide sequence ID" value="NZ_JAIMJA010000018.1"/>
</dbReference>
<reference evidence="1 2" key="1">
    <citation type="journal article" date="2022" name="Environ. Microbiol. Rep.">
        <title>Eco-phylogenetic analyses reveal divergent evolution of vitamin B12 metabolism in the marine bacterial family 'Psychromonadaceae'.</title>
        <authorList>
            <person name="Jin X."/>
            <person name="Yang Y."/>
            <person name="Cao H."/>
            <person name="Gao B."/>
            <person name="Zhao Z."/>
        </authorList>
    </citation>
    <scope>NUCLEOTIDE SEQUENCE [LARGE SCALE GENOMIC DNA]</scope>
    <source>
        <strain evidence="1 2">MKS20</strain>
    </source>
</reference>